<dbReference type="PANTHER" id="PTHR30069">
    <property type="entry name" value="TONB-DEPENDENT OUTER MEMBRANE RECEPTOR"/>
    <property type="match status" value="1"/>
</dbReference>
<evidence type="ECO:0000313" key="12">
    <source>
        <dbReference type="EMBL" id="MBC2606967.1"/>
    </source>
</evidence>
<keyword evidence="8 12" id="KW-0675">Receptor</keyword>
<reference evidence="12 13" key="1">
    <citation type="submission" date="2020-07" db="EMBL/GenBank/DDBJ databases">
        <authorList>
            <person name="Feng X."/>
        </authorList>
    </citation>
    <scope>NUCLEOTIDE SEQUENCE [LARGE SCALE GENOMIC DNA]</scope>
    <source>
        <strain evidence="12 13">JCM23202</strain>
    </source>
</reference>
<keyword evidence="7" id="KW-0472">Membrane</keyword>
<evidence type="ECO:0000256" key="3">
    <source>
        <dbReference type="ARBA" id="ARBA00022452"/>
    </source>
</evidence>
<dbReference type="InterPro" id="IPR000531">
    <property type="entry name" value="Beta-barrel_TonB"/>
</dbReference>
<dbReference type="GO" id="GO:0044718">
    <property type="term" value="P:siderophore transmembrane transport"/>
    <property type="evidence" value="ECO:0007669"/>
    <property type="project" value="TreeGrafter"/>
</dbReference>
<protein>
    <submittedName>
        <fullName evidence="12">TonB-dependent receptor</fullName>
    </submittedName>
</protein>
<dbReference type="Proteomes" id="UP000526501">
    <property type="component" value="Unassembled WGS sequence"/>
</dbReference>
<evidence type="ECO:0000256" key="7">
    <source>
        <dbReference type="ARBA" id="ARBA00023136"/>
    </source>
</evidence>
<evidence type="ECO:0000313" key="13">
    <source>
        <dbReference type="Proteomes" id="UP000526501"/>
    </source>
</evidence>
<keyword evidence="4" id="KW-0812">Transmembrane</keyword>
<comment type="caution">
    <text evidence="12">The sequence shown here is derived from an EMBL/GenBank/DDBJ whole genome shotgun (WGS) entry which is preliminary data.</text>
</comment>
<keyword evidence="6" id="KW-0798">TonB box</keyword>
<organism evidence="12 13">
    <name type="scientific">Pelagicoccus albus</name>
    <dbReference type="NCBI Taxonomy" id="415222"/>
    <lineage>
        <taxon>Bacteria</taxon>
        <taxon>Pseudomonadati</taxon>
        <taxon>Verrucomicrobiota</taxon>
        <taxon>Opitutia</taxon>
        <taxon>Puniceicoccales</taxon>
        <taxon>Pelagicoccaceae</taxon>
        <taxon>Pelagicoccus</taxon>
    </lineage>
</organism>
<evidence type="ECO:0000256" key="10">
    <source>
        <dbReference type="SAM" id="SignalP"/>
    </source>
</evidence>
<feature type="domain" description="TonB-dependent receptor-like beta-barrel" evidence="11">
    <location>
        <begin position="205"/>
        <end position="592"/>
    </location>
</feature>
<sequence>MNSKLISKLHGKPLGAATALLFGATLCVAQDDDLAIVELPELSVSSSHTATVEPASTYGAPVSRLELNPQIDLQVRNIAEAQGDVSIRGGIFENTGFRVGAATVMDPQTGHYFAEIPIAPEMLDGPRLLVAGDNALGGFNSSVGTIDFSWSEIEEGGNAALGFGDNSLNFQRLRQAAILSRDESSSWGIEAEVSRSESAGSIENGDHNFVRYSGRLQRLGEDSQTDLFIGYQSKYLAWPELYAAPYGSPESDEVRTSLIMLNHSQDNGSEGNWEATAYYRRHHDHYLFNRFALDNRSFVHETEVSAAAIKGVRVLGDGLKLNYMAQVAADEIESTKLENSFTSRNYLKVTVAPEYLLLSGDDESVSLRAGLSLDDSNRNSSQVSPLADLSWERGNDRYYVSFAQTSQVAGYTAVGGATSGLFASNPNLEREVTQNLEAGAAFTRLGWTFSAAAFLRRDDDLVDWTFSYESPSARSARNVDIDTRGVELIASTRIGQVDFLGGVTLLDKDEAYEDETVDASFYALNYAKARVTAAAIWNATEQIQVRVDNEYRKQRENVLRESGDSAFFTHLGIYYAVPEIEGLELNASIENLWKEDFQEVPGVPGRGRQMSFGASYVW</sequence>
<dbReference type="SUPFAM" id="SSF56935">
    <property type="entry name" value="Porins"/>
    <property type="match status" value="1"/>
</dbReference>
<dbReference type="GO" id="GO:0015344">
    <property type="term" value="F:siderophore uptake transmembrane transporter activity"/>
    <property type="evidence" value="ECO:0007669"/>
    <property type="project" value="TreeGrafter"/>
</dbReference>
<dbReference type="InterPro" id="IPR036942">
    <property type="entry name" value="Beta-barrel_TonB_sf"/>
</dbReference>
<keyword evidence="5 10" id="KW-0732">Signal</keyword>
<keyword evidence="13" id="KW-1185">Reference proteome</keyword>
<evidence type="ECO:0000256" key="5">
    <source>
        <dbReference type="ARBA" id="ARBA00022729"/>
    </source>
</evidence>
<dbReference type="RefSeq" id="WP_185660833.1">
    <property type="nucleotide sequence ID" value="NZ_CAWPOO010000012.1"/>
</dbReference>
<accession>A0A7X1EAN8</accession>
<proteinExistence type="predicted"/>
<keyword evidence="9" id="KW-0998">Cell outer membrane</keyword>
<evidence type="ECO:0000259" key="11">
    <source>
        <dbReference type="Pfam" id="PF00593"/>
    </source>
</evidence>
<feature type="signal peptide" evidence="10">
    <location>
        <begin position="1"/>
        <end position="29"/>
    </location>
</feature>
<dbReference type="AlphaFoldDB" id="A0A7X1EAN8"/>
<evidence type="ECO:0000256" key="4">
    <source>
        <dbReference type="ARBA" id="ARBA00022692"/>
    </source>
</evidence>
<dbReference type="Pfam" id="PF00593">
    <property type="entry name" value="TonB_dep_Rec_b-barrel"/>
    <property type="match status" value="1"/>
</dbReference>
<feature type="chain" id="PRO_5030982970" evidence="10">
    <location>
        <begin position="30"/>
        <end position="618"/>
    </location>
</feature>
<evidence type="ECO:0000256" key="1">
    <source>
        <dbReference type="ARBA" id="ARBA00004571"/>
    </source>
</evidence>
<evidence type="ECO:0000256" key="9">
    <source>
        <dbReference type="ARBA" id="ARBA00023237"/>
    </source>
</evidence>
<dbReference type="Gene3D" id="2.40.170.20">
    <property type="entry name" value="TonB-dependent receptor, beta-barrel domain"/>
    <property type="match status" value="1"/>
</dbReference>
<dbReference type="PANTHER" id="PTHR30069:SF29">
    <property type="entry name" value="HEMOGLOBIN AND HEMOGLOBIN-HAPTOGLOBIN-BINDING PROTEIN 1-RELATED"/>
    <property type="match status" value="1"/>
</dbReference>
<keyword evidence="3" id="KW-1134">Transmembrane beta strand</keyword>
<gene>
    <name evidence="12" type="ORF">H5P27_13015</name>
</gene>
<evidence type="ECO:0000256" key="8">
    <source>
        <dbReference type="ARBA" id="ARBA00023170"/>
    </source>
</evidence>
<evidence type="ECO:0000256" key="6">
    <source>
        <dbReference type="ARBA" id="ARBA00023077"/>
    </source>
</evidence>
<keyword evidence="2" id="KW-0813">Transport</keyword>
<comment type="subcellular location">
    <subcellularLocation>
        <location evidence="1">Cell outer membrane</location>
        <topology evidence="1">Multi-pass membrane protein</topology>
    </subcellularLocation>
</comment>
<dbReference type="GO" id="GO:0009279">
    <property type="term" value="C:cell outer membrane"/>
    <property type="evidence" value="ECO:0007669"/>
    <property type="project" value="UniProtKB-SubCell"/>
</dbReference>
<dbReference type="InterPro" id="IPR039426">
    <property type="entry name" value="TonB-dep_rcpt-like"/>
</dbReference>
<evidence type="ECO:0000256" key="2">
    <source>
        <dbReference type="ARBA" id="ARBA00022448"/>
    </source>
</evidence>
<dbReference type="EMBL" id="JACHVC010000012">
    <property type="protein sequence ID" value="MBC2606967.1"/>
    <property type="molecule type" value="Genomic_DNA"/>
</dbReference>
<name>A0A7X1EAN8_9BACT</name>